<dbReference type="PANTHER" id="PTHR43549:SF3">
    <property type="entry name" value="MULTIDRUG RESISTANCE PROTEIN YPNP-RELATED"/>
    <property type="match status" value="1"/>
</dbReference>
<dbReference type="PIRSF" id="PIRSF006603">
    <property type="entry name" value="DinF"/>
    <property type="match status" value="1"/>
</dbReference>
<keyword evidence="2" id="KW-0813">Transport</keyword>
<dbReference type="Proteomes" id="UP000824262">
    <property type="component" value="Unassembled WGS sequence"/>
</dbReference>
<evidence type="ECO:0000256" key="2">
    <source>
        <dbReference type="ARBA" id="ARBA00022448"/>
    </source>
</evidence>
<dbReference type="GO" id="GO:0042910">
    <property type="term" value="F:xenobiotic transmembrane transporter activity"/>
    <property type="evidence" value="ECO:0007669"/>
    <property type="project" value="InterPro"/>
</dbReference>
<dbReference type="InterPro" id="IPR002528">
    <property type="entry name" value="MATE_fam"/>
</dbReference>
<evidence type="ECO:0000256" key="3">
    <source>
        <dbReference type="ARBA" id="ARBA00022475"/>
    </source>
</evidence>
<feature type="transmembrane region" description="Helical" evidence="7">
    <location>
        <begin position="169"/>
        <end position="189"/>
    </location>
</feature>
<dbReference type="EMBL" id="DVGA01000092">
    <property type="protein sequence ID" value="HIQ79278.1"/>
    <property type="molecule type" value="Genomic_DNA"/>
</dbReference>
<dbReference type="Pfam" id="PF01554">
    <property type="entry name" value="MatE"/>
    <property type="match status" value="2"/>
</dbReference>
<feature type="transmembrane region" description="Helical" evidence="7">
    <location>
        <begin position="64"/>
        <end position="84"/>
    </location>
</feature>
<gene>
    <name evidence="8" type="ORF">IAB77_08485</name>
</gene>
<dbReference type="GO" id="GO:0005886">
    <property type="term" value="C:plasma membrane"/>
    <property type="evidence" value="ECO:0007669"/>
    <property type="project" value="UniProtKB-SubCell"/>
</dbReference>
<keyword evidence="3" id="KW-1003">Cell membrane</keyword>
<accession>A0A9D0ZEU9</accession>
<feature type="transmembrane region" description="Helical" evidence="7">
    <location>
        <begin position="96"/>
        <end position="117"/>
    </location>
</feature>
<name>A0A9D0ZEU9_9FIRM</name>
<reference evidence="8" key="2">
    <citation type="journal article" date="2021" name="PeerJ">
        <title>Extensive microbial diversity within the chicken gut microbiome revealed by metagenomics and culture.</title>
        <authorList>
            <person name="Gilroy R."/>
            <person name="Ravi A."/>
            <person name="Getino M."/>
            <person name="Pursley I."/>
            <person name="Horton D.L."/>
            <person name="Alikhan N.F."/>
            <person name="Baker D."/>
            <person name="Gharbi K."/>
            <person name="Hall N."/>
            <person name="Watson M."/>
            <person name="Adriaenssens E.M."/>
            <person name="Foster-Nyarko E."/>
            <person name="Jarju S."/>
            <person name="Secka A."/>
            <person name="Antonio M."/>
            <person name="Oren A."/>
            <person name="Chaudhuri R.R."/>
            <person name="La Ragione R."/>
            <person name="Hildebrand F."/>
            <person name="Pallen M.J."/>
        </authorList>
    </citation>
    <scope>NUCLEOTIDE SEQUENCE</scope>
    <source>
        <strain evidence="8">ChiBcolR7-354</strain>
    </source>
</reference>
<keyword evidence="6 7" id="KW-0472">Membrane</keyword>
<dbReference type="NCBIfam" id="TIGR00797">
    <property type="entry name" value="matE"/>
    <property type="match status" value="1"/>
</dbReference>
<keyword evidence="4 7" id="KW-0812">Transmembrane</keyword>
<feature type="transmembrane region" description="Helical" evidence="7">
    <location>
        <begin position="424"/>
        <end position="443"/>
    </location>
</feature>
<feature type="transmembrane region" description="Helical" evidence="7">
    <location>
        <begin position="393"/>
        <end position="412"/>
    </location>
</feature>
<protein>
    <submittedName>
        <fullName evidence="8">MATE family efflux transporter</fullName>
    </submittedName>
</protein>
<evidence type="ECO:0000313" key="8">
    <source>
        <dbReference type="EMBL" id="HIQ79278.1"/>
    </source>
</evidence>
<reference evidence="8" key="1">
    <citation type="submission" date="2020-10" db="EMBL/GenBank/DDBJ databases">
        <authorList>
            <person name="Gilroy R."/>
        </authorList>
    </citation>
    <scope>NUCLEOTIDE SEQUENCE</scope>
    <source>
        <strain evidence="8">ChiBcolR7-354</strain>
    </source>
</reference>
<dbReference type="AlphaFoldDB" id="A0A9D0ZEU9"/>
<comment type="subcellular location">
    <subcellularLocation>
        <location evidence="1">Cell membrane</location>
        <topology evidence="1">Multi-pass membrane protein</topology>
    </subcellularLocation>
</comment>
<proteinExistence type="predicted"/>
<feature type="transmembrane region" description="Helical" evidence="7">
    <location>
        <begin position="21"/>
        <end position="44"/>
    </location>
</feature>
<dbReference type="PANTHER" id="PTHR43549">
    <property type="entry name" value="MULTIDRUG RESISTANCE PROTEIN YPNP-RELATED"/>
    <property type="match status" value="1"/>
</dbReference>
<sequence length="455" mass="48908">MHRDMTIDMCSGPLLGKLLRFSVPLMLSGILQLLFNAADIIVVGQFTGSQAMAAVGSTGSLNNLIINIFLGLSAGGSVVVAQYYGMRAWNDVGEVVHTAILLGAVSGTELVFIGFVLARPVLALMGTTADVIDQSVLYMRIVFAGMPAMMVYDFGAGILRAVGDTKRPLIYLFIGGVVNVGFNLFFVIVCNLGVAGVAIGTVMSQCIAAVLTIRCLLKTDAPYGLQLRELRIVKAKLFRILHVGIPTGISGAMFSISNVLIQSSINSFDSSIIVAGNTASGNIEGFVYNGMNAFYQAALTFTGQNTGAHKPKRVLSILLWCLLSVTVIGLVLGGIVVIFGHQLLAIYNPDPDVIAYGFERLQIIALTYFLCGVMDVVTGSIRGLGPSVTPTVISLTGICLLRIVWIYTIFAVRHDLFTLYLSYPVSWIITFAANIACFAFFFVRWRKRVEAVPST</sequence>
<evidence type="ECO:0000256" key="5">
    <source>
        <dbReference type="ARBA" id="ARBA00022989"/>
    </source>
</evidence>
<feature type="transmembrane region" description="Helical" evidence="7">
    <location>
        <begin position="195"/>
        <end position="217"/>
    </location>
</feature>
<dbReference type="CDD" id="cd13138">
    <property type="entry name" value="MATE_yoeA_like"/>
    <property type="match status" value="1"/>
</dbReference>
<dbReference type="GO" id="GO:0015297">
    <property type="term" value="F:antiporter activity"/>
    <property type="evidence" value="ECO:0007669"/>
    <property type="project" value="InterPro"/>
</dbReference>
<evidence type="ECO:0000313" key="9">
    <source>
        <dbReference type="Proteomes" id="UP000824262"/>
    </source>
</evidence>
<feature type="transmembrane region" description="Helical" evidence="7">
    <location>
        <begin position="237"/>
        <end position="261"/>
    </location>
</feature>
<dbReference type="InterPro" id="IPR048279">
    <property type="entry name" value="MdtK-like"/>
</dbReference>
<evidence type="ECO:0000256" key="6">
    <source>
        <dbReference type="ARBA" id="ARBA00023136"/>
    </source>
</evidence>
<feature type="transmembrane region" description="Helical" evidence="7">
    <location>
        <begin position="137"/>
        <end position="162"/>
    </location>
</feature>
<dbReference type="InterPro" id="IPR052031">
    <property type="entry name" value="Membrane_Transporter-Flippase"/>
</dbReference>
<evidence type="ECO:0000256" key="7">
    <source>
        <dbReference type="SAM" id="Phobius"/>
    </source>
</evidence>
<feature type="transmembrane region" description="Helical" evidence="7">
    <location>
        <begin position="315"/>
        <end position="341"/>
    </location>
</feature>
<organism evidence="8 9">
    <name type="scientific">Candidatus Scatomorpha intestinavium</name>
    <dbReference type="NCBI Taxonomy" id="2840922"/>
    <lineage>
        <taxon>Bacteria</taxon>
        <taxon>Bacillati</taxon>
        <taxon>Bacillota</taxon>
        <taxon>Clostridia</taxon>
        <taxon>Eubacteriales</taxon>
        <taxon>Candidatus Scatomorpha</taxon>
    </lineage>
</organism>
<feature type="transmembrane region" description="Helical" evidence="7">
    <location>
        <begin position="361"/>
        <end position="381"/>
    </location>
</feature>
<evidence type="ECO:0000256" key="4">
    <source>
        <dbReference type="ARBA" id="ARBA00022692"/>
    </source>
</evidence>
<keyword evidence="5 7" id="KW-1133">Transmembrane helix</keyword>
<comment type="caution">
    <text evidence="8">The sequence shown here is derived from an EMBL/GenBank/DDBJ whole genome shotgun (WGS) entry which is preliminary data.</text>
</comment>
<evidence type="ECO:0000256" key="1">
    <source>
        <dbReference type="ARBA" id="ARBA00004651"/>
    </source>
</evidence>